<dbReference type="Proteomes" id="UP001214603">
    <property type="component" value="Chromosome 1"/>
</dbReference>
<keyword evidence="5 10" id="KW-0378">Hydrolase</keyword>
<evidence type="ECO:0000256" key="11">
    <source>
        <dbReference type="RuleBase" id="RU365068"/>
    </source>
</evidence>
<sequence length="778" mass="85353">MPGAARGGKVHNARTRASRALKRKNDDKEIADLDRACAALEPGAAQAFAELPLSHRTQQGLKKAGFLDLTDIQAQSLPHALRGRDVLGAARTGSGKTLAFLIPVLEMLYRKRWSNGDGLGALIVSPTRELAMQIFEVLRQIGGLHTFSAGLVIGGKDLKHEQDRLRKMNILVATPGRLLQHLDQTVGFDCSDLQVLVLDEADRILDMGFANTLNAILEHLPTSRQTLLFSATQTRRVKDLARLSLDDPEYVAVRDAESSAQSSTPAQLEQFFMTVPLEKKLDTLFSFLRTHTQSKVLVFLSSCRQVQYVHEVFCKLRPGLPLMALHGKQKQTRRLKIFQDYTRSKHAALFATDIAARGLDFPAVDWVVQVDAPDSSDTYIHRVGRTARYQAHGKGLLFVLPSEAPGVLAQLRAVEIPITEIKAKETKIQSIENQLQSFAFQDPELKHLAQKAFVSYVRSIHLHKDKDTFSVTKLPLNEFAAALGLPGAPKIKLVKDVQKAQRAEAAARAAAASDESEESDDEDASESSAEEATSDAEPARPEPAKVRTKHDRLFGRTNNTILSKHYADMVSDADAGFNVGDDDDGELLTLKRAGHDLDDEGETPSAPPTELSKRKMLQGQSKKAMAAAGRRGKGDRIVFDDEGNARSLYELQSEDAFQQGGDVAAQIAAHEAEERARMAEADVVDKERAKRKRQEKRRRAKEIERQLAEADGTRAPAAEFAGGDWDSDDLPDLVLPGDEEAADEDAASDGADDVRETKRARTSSLAEQEAQALALLGD</sequence>
<evidence type="ECO:0000256" key="12">
    <source>
        <dbReference type="SAM" id="MobiDB-lite"/>
    </source>
</evidence>
<dbReference type="EC" id="3.6.4.13" evidence="11"/>
<dbReference type="GO" id="GO:0006364">
    <property type="term" value="P:rRNA processing"/>
    <property type="evidence" value="ECO:0007669"/>
    <property type="project" value="UniProtKB-KW"/>
</dbReference>
<keyword evidence="4 10" id="KW-0547">Nucleotide-binding</keyword>
<feature type="short sequence motif" description="Q motif" evidence="9">
    <location>
        <begin position="46"/>
        <end position="74"/>
    </location>
</feature>
<dbReference type="CDD" id="cd17941">
    <property type="entry name" value="DEADc_DDX10"/>
    <property type="match status" value="1"/>
</dbReference>
<dbReference type="InterPro" id="IPR014014">
    <property type="entry name" value="RNA_helicase_DEAD_Q_motif"/>
</dbReference>
<feature type="domain" description="DEAD-box RNA helicase Q" evidence="15">
    <location>
        <begin position="46"/>
        <end position="74"/>
    </location>
</feature>
<dbReference type="Pfam" id="PF00271">
    <property type="entry name" value="Helicase_C"/>
    <property type="match status" value="1"/>
</dbReference>
<proteinExistence type="inferred from homology"/>
<dbReference type="Pfam" id="PF13959">
    <property type="entry name" value="CTE_SPB4"/>
    <property type="match status" value="1"/>
</dbReference>
<dbReference type="InterPro" id="IPR027417">
    <property type="entry name" value="P-loop_NTPase"/>
</dbReference>
<evidence type="ECO:0000256" key="9">
    <source>
        <dbReference type="PROSITE-ProRule" id="PRU00552"/>
    </source>
</evidence>
<dbReference type="Gene3D" id="3.40.50.300">
    <property type="entry name" value="P-loop containing nucleotide triphosphate hydrolases"/>
    <property type="match status" value="2"/>
</dbReference>
<evidence type="ECO:0000256" key="4">
    <source>
        <dbReference type="ARBA" id="ARBA00022741"/>
    </source>
</evidence>
<accession>A0AAF0IS14</accession>
<organism evidence="16 17">
    <name type="scientific">Malassezia obtusa</name>
    <dbReference type="NCBI Taxonomy" id="76774"/>
    <lineage>
        <taxon>Eukaryota</taxon>
        <taxon>Fungi</taxon>
        <taxon>Dikarya</taxon>
        <taxon>Basidiomycota</taxon>
        <taxon>Ustilaginomycotina</taxon>
        <taxon>Malasseziomycetes</taxon>
        <taxon>Malasseziales</taxon>
        <taxon>Malasseziaceae</taxon>
        <taxon>Malassezia</taxon>
    </lineage>
</organism>
<feature type="region of interest" description="Disordered" evidence="12">
    <location>
        <begin position="505"/>
        <end position="550"/>
    </location>
</feature>
<evidence type="ECO:0000256" key="6">
    <source>
        <dbReference type="ARBA" id="ARBA00022806"/>
    </source>
</evidence>
<evidence type="ECO:0000259" key="14">
    <source>
        <dbReference type="PROSITE" id="PS51194"/>
    </source>
</evidence>
<evidence type="ECO:0000256" key="8">
    <source>
        <dbReference type="ARBA" id="ARBA00022884"/>
    </source>
</evidence>
<dbReference type="PROSITE" id="PS51192">
    <property type="entry name" value="HELICASE_ATP_BIND_1"/>
    <property type="match status" value="1"/>
</dbReference>
<evidence type="ECO:0000313" key="16">
    <source>
        <dbReference type="EMBL" id="WFD01699.1"/>
    </source>
</evidence>
<dbReference type="InterPro" id="IPR014001">
    <property type="entry name" value="Helicase_ATP-bd"/>
</dbReference>
<feature type="region of interest" description="Disordered" evidence="12">
    <location>
        <begin position="592"/>
        <end position="638"/>
    </location>
</feature>
<dbReference type="AlphaFoldDB" id="A0AAF0IS14"/>
<keyword evidence="17" id="KW-1185">Reference proteome</keyword>
<dbReference type="GO" id="GO:0003724">
    <property type="term" value="F:RNA helicase activity"/>
    <property type="evidence" value="ECO:0007669"/>
    <property type="project" value="UniProtKB-EC"/>
</dbReference>
<feature type="compositionally biased region" description="Basic and acidic residues" evidence="12">
    <location>
        <begin position="701"/>
        <end position="712"/>
    </location>
</feature>
<keyword evidence="6 10" id="KW-0347">Helicase</keyword>
<dbReference type="InterPro" id="IPR011545">
    <property type="entry name" value="DEAD/DEAH_box_helicase_dom"/>
</dbReference>
<keyword evidence="7 10" id="KW-0067">ATP-binding</keyword>
<dbReference type="GO" id="GO:0005730">
    <property type="term" value="C:nucleolus"/>
    <property type="evidence" value="ECO:0007669"/>
    <property type="project" value="UniProtKB-SubCell"/>
</dbReference>
<evidence type="ECO:0000256" key="5">
    <source>
        <dbReference type="ARBA" id="ARBA00022801"/>
    </source>
</evidence>
<reference evidence="16" key="1">
    <citation type="submission" date="2023-03" db="EMBL/GenBank/DDBJ databases">
        <title>Mating type loci evolution in Malassezia.</title>
        <authorList>
            <person name="Coelho M.A."/>
        </authorList>
    </citation>
    <scope>NUCLEOTIDE SEQUENCE</scope>
    <source>
        <strain evidence="16">CBS 7876</strain>
    </source>
</reference>
<evidence type="ECO:0000259" key="13">
    <source>
        <dbReference type="PROSITE" id="PS51192"/>
    </source>
</evidence>
<keyword evidence="3" id="KW-0698">rRNA processing</keyword>
<comment type="subcellular location">
    <subcellularLocation>
        <location evidence="1">Nucleus</location>
        <location evidence="1">Nucleolus</location>
    </subcellularLocation>
</comment>
<feature type="compositionally biased region" description="Basic residues" evidence="12">
    <location>
        <begin position="8"/>
        <end position="22"/>
    </location>
</feature>
<dbReference type="PROSITE" id="PS51194">
    <property type="entry name" value="HELICASE_CTER"/>
    <property type="match status" value="1"/>
</dbReference>
<protein>
    <recommendedName>
        <fullName evidence="11">ATP-dependent RNA helicase</fullName>
        <ecNumber evidence="11">3.6.4.13</ecNumber>
    </recommendedName>
</protein>
<dbReference type="GO" id="GO:0005524">
    <property type="term" value="F:ATP binding"/>
    <property type="evidence" value="ECO:0007669"/>
    <property type="project" value="UniProtKB-UniRule"/>
</dbReference>
<dbReference type="InterPro" id="IPR000629">
    <property type="entry name" value="RNA-helicase_DEAD-box_CS"/>
</dbReference>
<comment type="domain">
    <text evidence="11">The Q motif is unique to and characteristic of the DEAD box family of RNA helicases and controls ATP binding and hydrolysis.</text>
</comment>
<evidence type="ECO:0000256" key="3">
    <source>
        <dbReference type="ARBA" id="ARBA00022552"/>
    </source>
</evidence>
<dbReference type="PROSITE" id="PS51195">
    <property type="entry name" value="Q_MOTIF"/>
    <property type="match status" value="1"/>
</dbReference>
<dbReference type="SMART" id="SM00490">
    <property type="entry name" value="HELICc"/>
    <property type="match status" value="1"/>
</dbReference>
<feature type="compositionally biased region" description="Acidic residues" evidence="12">
    <location>
        <begin position="725"/>
        <end position="751"/>
    </location>
</feature>
<keyword evidence="2" id="KW-0690">Ribosome biogenesis</keyword>
<feature type="compositionally biased region" description="Low complexity" evidence="12">
    <location>
        <begin position="765"/>
        <end position="778"/>
    </location>
</feature>
<dbReference type="InterPro" id="IPR001650">
    <property type="entry name" value="Helicase_C-like"/>
</dbReference>
<evidence type="ECO:0000259" key="15">
    <source>
        <dbReference type="PROSITE" id="PS51195"/>
    </source>
</evidence>
<dbReference type="SMART" id="SM00487">
    <property type="entry name" value="DEXDc"/>
    <property type="match status" value="1"/>
</dbReference>
<keyword evidence="8 11" id="KW-0694">RNA-binding</keyword>
<evidence type="ECO:0000256" key="1">
    <source>
        <dbReference type="ARBA" id="ARBA00004604"/>
    </source>
</evidence>
<evidence type="ECO:0000256" key="10">
    <source>
        <dbReference type="RuleBase" id="RU000492"/>
    </source>
</evidence>
<comment type="catalytic activity">
    <reaction evidence="11">
        <text>ATP + H2O = ADP + phosphate + H(+)</text>
        <dbReference type="Rhea" id="RHEA:13065"/>
        <dbReference type="ChEBI" id="CHEBI:15377"/>
        <dbReference type="ChEBI" id="CHEBI:15378"/>
        <dbReference type="ChEBI" id="CHEBI:30616"/>
        <dbReference type="ChEBI" id="CHEBI:43474"/>
        <dbReference type="ChEBI" id="CHEBI:456216"/>
        <dbReference type="EC" id="3.6.4.13"/>
    </reaction>
</comment>
<dbReference type="InterPro" id="IPR025313">
    <property type="entry name" value="SPB4-like_CTE"/>
</dbReference>
<dbReference type="Pfam" id="PF00270">
    <property type="entry name" value="DEAD"/>
    <property type="match status" value="1"/>
</dbReference>
<feature type="compositionally biased region" description="Basic residues" evidence="12">
    <location>
        <begin position="689"/>
        <end position="700"/>
    </location>
</feature>
<dbReference type="SUPFAM" id="SSF52540">
    <property type="entry name" value="P-loop containing nucleoside triphosphate hydrolases"/>
    <property type="match status" value="1"/>
</dbReference>
<feature type="domain" description="Helicase ATP-binding" evidence="13">
    <location>
        <begin position="77"/>
        <end position="251"/>
    </location>
</feature>
<evidence type="ECO:0000256" key="7">
    <source>
        <dbReference type="ARBA" id="ARBA00022840"/>
    </source>
</evidence>
<dbReference type="EMBL" id="CP119934">
    <property type="protein sequence ID" value="WFD01699.1"/>
    <property type="molecule type" value="Genomic_DNA"/>
</dbReference>
<dbReference type="GO" id="GO:0003723">
    <property type="term" value="F:RNA binding"/>
    <property type="evidence" value="ECO:0007669"/>
    <property type="project" value="UniProtKB-UniRule"/>
</dbReference>
<feature type="region of interest" description="Disordered" evidence="12">
    <location>
        <begin position="1"/>
        <end position="25"/>
    </location>
</feature>
<feature type="region of interest" description="Disordered" evidence="12">
    <location>
        <begin position="662"/>
        <end position="778"/>
    </location>
</feature>
<dbReference type="PANTHER" id="PTHR24031">
    <property type="entry name" value="RNA HELICASE"/>
    <property type="match status" value="1"/>
</dbReference>
<dbReference type="SMART" id="SM01178">
    <property type="entry name" value="DUF4217"/>
    <property type="match status" value="1"/>
</dbReference>
<feature type="compositionally biased region" description="Acidic residues" evidence="12">
    <location>
        <begin position="514"/>
        <end position="534"/>
    </location>
</feature>
<dbReference type="GO" id="GO:0016787">
    <property type="term" value="F:hydrolase activity"/>
    <property type="evidence" value="ECO:0007669"/>
    <property type="project" value="UniProtKB-KW"/>
</dbReference>
<dbReference type="PROSITE" id="PS00039">
    <property type="entry name" value="DEAD_ATP_HELICASE"/>
    <property type="match status" value="1"/>
</dbReference>
<gene>
    <name evidence="16" type="primary">DBP4</name>
    <name evidence="16" type="ORF">MOBT1_000375</name>
</gene>
<name>A0AAF0IS14_9BASI</name>
<feature type="domain" description="Helicase C-terminal" evidence="14">
    <location>
        <begin position="267"/>
        <end position="439"/>
    </location>
</feature>
<dbReference type="CDD" id="cd18787">
    <property type="entry name" value="SF2_C_DEAD"/>
    <property type="match status" value="1"/>
</dbReference>
<feature type="compositionally biased region" description="Basic and acidic residues" evidence="12">
    <location>
        <begin position="670"/>
        <end position="688"/>
    </location>
</feature>
<evidence type="ECO:0000313" key="17">
    <source>
        <dbReference type="Proteomes" id="UP001214603"/>
    </source>
</evidence>
<comment type="function">
    <text evidence="11">RNA helicase.</text>
</comment>
<evidence type="ECO:0000256" key="2">
    <source>
        <dbReference type="ARBA" id="ARBA00022517"/>
    </source>
</evidence>
<comment type="similarity">
    <text evidence="10">Belongs to the DEAD box helicase family.</text>
</comment>